<evidence type="ECO:0000256" key="2">
    <source>
        <dbReference type="ARBA" id="ARBA00022694"/>
    </source>
</evidence>
<feature type="region of interest" description="Disordered" evidence="4">
    <location>
        <begin position="1"/>
        <end position="42"/>
    </location>
</feature>
<keyword evidence="2" id="KW-0819">tRNA processing</keyword>
<dbReference type="GO" id="GO:0001682">
    <property type="term" value="P:tRNA 5'-leader removal"/>
    <property type="evidence" value="ECO:0007669"/>
    <property type="project" value="InterPro"/>
</dbReference>
<reference evidence="5" key="1">
    <citation type="submission" date="2022-01" db="EMBL/GenBank/DDBJ databases">
        <authorList>
            <person name="King R."/>
        </authorList>
    </citation>
    <scope>NUCLEOTIDE SEQUENCE</scope>
</reference>
<evidence type="ECO:0000256" key="4">
    <source>
        <dbReference type="SAM" id="MobiDB-lite"/>
    </source>
</evidence>
<dbReference type="OrthoDB" id="416729at2759"/>
<evidence type="ECO:0000313" key="5">
    <source>
        <dbReference type="EMBL" id="CAH1395006.1"/>
    </source>
</evidence>
<dbReference type="PANTHER" id="PTHR15314">
    <property type="entry name" value="RIBONUCLEASE P PROTEIN SUBUNIT P20"/>
    <property type="match status" value="1"/>
</dbReference>
<feature type="compositionally biased region" description="Basic and acidic residues" evidence="4">
    <location>
        <begin position="23"/>
        <end position="42"/>
    </location>
</feature>
<organism evidence="5 6">
    <name type="scientific">Nezara viridula</name>
    <name type="common">Southern green stink bug</name>
    <name type="synonym">Cimex viridulus</name>
    <dbReference type="NCBI Taxonomy" id="85310"/>
    <lineage>
        <taxon>Eukaryota</taxon>
        <taxon>Metazoa</taxon>
        <taxon>Ecdysozoa</taxon>
        <taxon>Arthropoda</taxon>
        <taxon>Hexapoda</taxon>
        <taxon>Insecta</taxon>
        <taxon>Pterygota</taxon>
        <taxon>Neoptera</taxon>
        <taxon>Paraneoptera</taxon>
        <taxon>Hemiptera</taxon>
        <taxon>Heteroptera</taxon>
        <taxon>Panheteroptera</taxon>
        <taxon>Pentatomomorpha</taxon>
        <taxon>Pentatomoidea</taxon>
        <taxon>Pentatomidae</taxon>
        <taxon>Pentatominae</taxon>
        <taxon>Nezara</taxon>
    </lineage>
</organism>
<dbReference type="SUPFAM" id="SSF82704">
    <property type="entry name" value="AlbA-like"/>
    <property type="match status" value="1"/>
</dbReference>
<dbReference type="AlphaFoldDB" id="A0A9P0EB94"/>
<evidence type="ECO:0000256" key="3">
    <source>
        <dbReference type="ARBA" id="ARBA00023242"/>
    </source>
</evidence>
<dbReference type="EMBL" id="OV725079">
    <property type="protein sequence ID" value="CAH1395006.1"/>
    <property type="molecule type" value="Genomic_DNA"/>
</dbReference>
<protein>
    <submittedName>
        <fullName evidence="5">Uncharacterized protein</fullName>
    </submittedName>
</protein>
<dbReference type="Gene3D" id="3.30.110.20">
    <property type="entry name" value="Alba-like domain"/>
    <property type="match status" value="1"/>
</dbReference>
<evidence type="ECO:0000256" key="1">
    <source>
        <dbReference type="ARBA" id="ARBA00004604"/>
    </source>
</evidence>
<dbReference type="GO" id="GO:0005655">
    <property type="term" value="C:nucleolar ribonuclease P complex"/>
    <property type="evidence" value="ECO:0007669"/>
    <property type="project" value="InterPro"/>
</dbReference>
<dbReference type="PANTHER" id="PTHR15314:SF1">
    <property type="entry name" value="RIBONUCLEASE P PROTEIN SUBUNIT P20"/>
    <property type="match status" value="1"/>
</dbReference>
<gene>
    <name evidence="5" type="ORF">NEZAVI_LOCUS5355</name>
</gene>
<dbReference type="GO" id="GO:0003676">
    <property type="term" value="F:nucleic acid binding"/>
    <property type="evidence" value="ECO:0007669"/>
    <property type="project" value="InterPro"/>
</dbReference>
<dbReference type="InterPro" id="IPR036882">
    <property type="entry name" value="Alba-like_dom_sf"/>
</dbReference>
<dbReference type="Proteomes" id="UP001152798">
    <property type="component" value="Chromosome 3"/>
</dbReference>
<accession>A0A9P0EB94</accession>
<dbReference type="Pfam" id="PF12328">
    <property type="entry name" value="Rpp20"/>
    <property type="match status" value="1"/>
</dbReference>
<keyword evidence="6" id="KW-1185">Reference proteome</keyword>
<keyword evidence="3" id="KW-0539">Nucleus</keyword>
<evidence type="ECO:0000313" key="6">
    <source>
        <dbReference type="Proteomes" id="UP001152798"/>
    </source>
</evidence>
<comment type="subcellular location">
    <subcellularLocation>
        <location evidence="1">Nucleus</location>
        <location evidence="1">Nucleolus</location>
    </subcellularLocation>
</comment>
<dbReference type="InterPro" id="IPR014612">
    <property type="entry name" value="Pop7/Rpp20"/>
</dbReference>
<name>A0A9P0EB94_NEZVI</name>
<proteinExistence type="predicted"/>
<dbReference type="GO" id="GO:0000172">
    <property type="term" value="C:ribonuclease MRP complex"/>
    <property type="evidence" value="ECO:0007669"/>
    <property type="project" value="InterPro"/>
</dbReference>
<sequence length="142" mass="16143">MEEDTSKVPQSTNTKHYYKRQHYKSDSDHILRKRIPPRDIRGPNDFYITNNSNFKGQLAQCIKALDKGESEIVLCGSGAAVPRAINLALQLEDKYSGSYSLDVHTSTIHLVDDLESISNTHESRSQTRCNSCVKIRVYKINE</sequence>